<dbReference type="Proteomes" id="UP001465119">
    <property type="component" value="Unassembled WGS sequence"/>
</dbReference>
<gene>
    <name evidence="1" type="ORF">WMO20_03620</name>
</gene>
<name>A0ABV1C2M1_9FIRM</name>
<evidence type="ECO:0008006" key="3">
    <source>
        <dbReference type="Google" id="ProtNLM"/>
    </source>
</evidence>
<comment type="caution">
    <text evidence="1">The sequence shown here is derived from an EMBL/GenBank/DDBJ whole genome shotgun (WGS) entry which is preliminary data.</text>
</comment>
<evidence type="ECO:0000313" key="1">
    <source>
        <dbReference type="EMBL" id="MEQ2385028.1"/>
    </source>
</evidence>
<evidence type="ECO:0000313" key="2">
    <source>
        <dbReference type="Proteomes" id="UP001465119"/>
    </source>
</evidence>
<proteinExistence type="predicted"/>
<reference evidence="1 2" key="1">
    <citation type="submission" date="2024-03" db="EMBL/GenBank/DDBJ databases">
        <title>Human intestinal bacterial collection.</title>
        <authorList>
            <person name="Pauvert C."/>
            <person name="Hitch T.C.A."/>
            <person name="Clavel T."/>
        </authorList>
    </citation>
    <scope>NUCLEOTIDE SEQUENCE [LARGE SCALE GENOMIC DNA]</scope>
    <source>
        <strain evidence="1 2">CLA-AA-H281</strain>
    </source>
</reference>
<dbReference type="EMBL" id="JBBMEN010000003">
    <property type="protein sequence ID" value="MEQ2385028.1"/>
    <property type="molecule type" value="Genomic_DNA"/>
</dbReference>
<keyword evidence="2" id="KW-1185">Reference proteome</keyword>
<sequence length="146" mass="15700">MEYVVTASYEWSVPSKITFTDTIAEVEANADTGDTQKVKVTKNIIPNKKKLQITVSSTTTKEEGGVTKFAIKTDEDAYLIYAIKKGTTYDDEIAVGGEVMSVDSGKYAADTPLKFFLTKDTGTNVSEKAGSYSGVVVFTAQLVAAT</sequence>
<accession>A0ABV1C2M1</accession>
<protein>
    <recommendedName>
        <fullName evidence="3">Phage tail protein</fullName>
    </recommendedName>
</protein>
<organism evidence="1 2">
    <name type="scientific">Faecalibacterium intestinale</name>
    <dbReference type="NCBI Taxonomy" id="3133155"/>
    <lineage>
        <taxon>Bacteria</taxon>
        <taxon>Bacillati</taxon>
        <taxon>Bacillota</taxon>
        <taxon>Clostridia</taxon>
        <taxon>Eubacteriales</taxon>
        <taxon>Oscillospiraceae</taxon>
        <taxon>Faecalibacterium</taxon>
    </lineage>
</organism>